<feature type="domain" description="Glycosyltransferase subfamily 4-like N-terminal" evidence="1">
    <location>
        <begin position="105"/>
        <end position="180"/>
    </location>
</feature>
<dbReference type="Gene3D" id="3.40.50.2000">
    <property type="entry name" value="Glycogen Phosphorylase B"/>
    <property type="match status" value="1"/>
</dbReference>
<protein>
    <submittedName>
        <fullName evidence="2">Glycosyltransferase</fullName>
    </submittedName>
</protein>
<evidence type="ECO:0000313" key="3">
    <source>
        <dbReference type="Proteomes" id="UP000631421"/>
    </source>
</evidence>
<dbReference type="RefSeq" id="WP_190350641.1">
    <property type="nucleotide sequence ID" value="NZ_JACJPY010000022.1"/>
</dbReference>
<name>A0A926UUH4_9CYAN</name>
<dbReference type="AlphaFoldDB" id="A0A926UUH4"/>
<comment type="caution">
    <text evidence="2">The sequence shown here is derived from an EMBL/GenBank/DDBJ whole genome shotgun (WGS) entry which is preliminary data.</text>
</comment>
<evidence type="ECO:0000259" key="1">
    <source>
        <dbReference type="Pfam" id="PF13439"/>
    </source>
</evidence>
<dbReference type="EMBL" id="JACJPY010000022">
    <property type="protein sequence ID" value="MBD2150280.1"/>
    <property type="molecule type" value="Genomic_DNA"/>
</dbReference>
<gene>
    <name evidence="2" type="ORF">H6F44_09140</name>
</gene>
<dbReference type="SUPFAM" id="SSF53756">
    <property type="entry name" value="UDP-Glycosyltransferase/glycogen phosphorylase"/>
    <property type="match status" value="1"/>
</dbReference>
<sequence>MTDIAFVKPQIIVISSVAPELTSAGQVILHRHLSNLTDWEVSVISNPYQFTNSVKDRWQTRLIRRLEYTRFHRLSYDLQVLDQGKSWLNIVNDAQKLYTKDIQNSIVLTVAHGDGCWAAQSFAQKYKLPLVSIFHDWWPDIPNIHRPLKSLLLQRFRQLYLKSDLTLCVSEGMQEALGEHNNSSVLYPIPEHLNNVAPFTASQKTNPVEFLKVIYFGNLYDYADDLGNLLNLTKSNSKVRVEVRGSNPNWTTEFKQEMRDRNLWLDFAPRKDLNNWSISADAFLVVMSFDPNLQKRMETSFPSKLPEYAQFGKPIVIWGPEYCSAIKWGKTGDRAVCITDKDPKTLVTALENLQQQPNLLKHYSQEAKFASQNEFNPVIIQNQFLESMQNILQ</sequence>
<reference evidence="2 3" key="1">
    <citation type="journal article" date="2015" name="ISME J.">
        <title>Draft Genome Sequence of Streptomyces incarnatus NRRL8089, which Produces the Nucleoside Antibiotic Sinefungin.</title>
        <authorList>
            <person name="Oshima K."/>
            <person name="Hattori M."/>
            <person name="Shimizu H."/>
            <person name="Fukuda K."/>
            <person name="Nemoto M."/>
            <person name="Inagaki K."/>
            <person name="Tamura T."/>
        </authorList>
    </citation>
    <scope>NUCLEOTIDE SEQUENCE [LARGE SCALE GENOMIC DNA]</scope>
    <source>
        <strain evidence="2 3">FACHB-1277</strain>
    </source>
</reference>
<dbReference type="Proteomes" id="UP000631421">
    <property type="component" value="Unassembled WGS sequence"/>
</dbReference>
<organism evidence="2 3">
    <name type="scientific">Pseudanabaena cinerea FACHB-1277</name>
    <dbReference type="NCBI Taxonomy" id="2949581"/>
    <lineage>
        <taxon>Bacteria</taxon>
        <taxon>Bacillati</taxon>
        <taxon>Cyanobacteriota</taxon>
        <taxon>Cyanophyceae</taxon>
        <taxon>Pseudanabaenales</taxon>
        <taxon>Pseudanabaenaceae</taxon>
        <taxon>Pseudanabaena</taxon>
        <taxon>Pseudanabaena cinerea</taxon>
    </lineage>
</organism>
<proteinExistence type="predicted"/>
<accession>A0A926UUH4</accession>
<dbReference type="InterPro" id="IPR028098">
    <property type="entry name" value="Glyco_trans_4-like_N"/>
</dbReference>
<keyword evidence="3" id="KW-1185">Reference proteome</keyword>
<dbReference type="Pfam" id="PF13439">
    <property type="entry name" value="Glyco_transf_4"/>
    <property type="match status" value="1"/>
</dbReference>
<evidence type="ECO:0000313" key="2">
    <source>
        <dbReference type="EMBL" id="MBD2150280.1"/>
    </source>
</evidence>